<dbReference type="EMBL" id="BART01037721">
    <property type="protein sequence ID" value="GAH10377.1"/>
    <property type="molecule type" value="Genomic_DNA"/>
</dbReference>
<sequence length="148" mass="17097">GFQSVNALKVEKEYLEHYLIDSIIQNLDIKKGVFVSSKGRDNSNPELDFWKLTIEALDSLERLNAIESLKKKCLSAIERYILSCRSFEQISNDTYQKEDWWGSIKDSVQALKMLQIIDRLKSQQVASVYNKTLNVFISKGLNFRVGEE</sequence>
<protein>
    <submittedName>
        <fullName evidence="1">Uncharacterized protein</fullName>
    </submittedName>
</protein>
<comment type="caution">
    <text evidence="1">The sequence shown here is derived from an EMBL/GenBank/DDBJ whole genome shotgun (WGS) entry which is preliminary data.</text>
</comment>
<name>X1CRE0_9ZZZZ</name>
<accession>X1CRE0</accession>
<feature type="non-terminal residue" evidence="1">
    <location>
        <position position="1"/>
    </location>
</feature>
<reference evidence="1" key="1">
    <citation type="journal article" date="2014" name="Front. Microbiol.">
        <title>High frequency of phylogenetically diverse reductive dehalogenase-homologous genes in deep subseafloor sedimentary metagenomes.</title>
        <authorList>
            <person name="Kawai M."/>
            <person name="Futagami T."/>
            <person name="Toyoda A."/>
            <person name="Takaki Y."/>
            <person name="Nishi S."/>
            <person name="Hori S."/>
            <person name="Arai W."/>
            <person name="Tsubouchi T."/>
            <person name="Morono Y."/>
            <person name="Uchiyama I."/>
            <person name="Ito T."/>
            <person name="Fujiyama A."/>
            <person name="Inagaki F."/>
            <person name="Takami H."/>
        </authorList>
    </citation>
    <scope>NUCLEOTIDE SEQUENCE</scope>
    <source>
        <strain evidence="1">Expedition CK06-06</strain>
    </source>
</reference>
<organism evidence="1">
    <name type="scientific">marine sediment metagenome</name>
    <dbReference type="NCBI Taxonomy" id="412755"/>
    <lineage>
        <taxon>unclassified sequences</taxon>
        <taxon>metagenomes</taxon>
        <taxon>ecological metagenomes</taxon>
    </lineage>
</organism>
<proteinExistence type="predicted"/>
<feature type="non-terminal residue" evidence="1">
    <location>
        <position position="148"/>
    </location>
</feature>
<gene>
    <name evidence="1" type="ORF">S01H4_62963</name>
</gene>
<dbReference type="AlphaFoldDB" id="X1CRE0"/>
<evidence type="ECO:0000313" key="1">
    <source>
        <dbReference type="EMBL" id="GAH10377.1"/>
    </source>
</evidence>